<keyword evidence="1" id="KW-0067">ATP-binding</keyword>
<dbReference type="PROSITE" id="PS50011">
    <property type="entry name" value="PROTEIN_KINASE_DOM"/>
    <property type="match status" value="1"/>
</dbReference>
<dbReference type="GO" id="GO:0004674">
    <property type="term" value="F:protein serine/threonine kinase activity"/>
    <property type="evidence" value="ECO:0007669"/>
    <property type="project" value="UniProtKB-KW"/>
</dbReference>
<proteinExistence type="predicted"/>
<evidence type="ECO:0000313" key="3">
    <source>
        <dbReference type="EMBL" id="QXE25835.1"/>
    </source>
</evidence>
<keyword evidence="3" id="KW-0808">Transferase</keyword>
<keyword evidence="3" id="KW-0418">Kinase</keyword>
<keyword evidence="3" id="KW-0723">Serine/threonine-protein kinase</keyword>
<organism evidence="3 4">
    <name type="scientific">Richelia sinica FACHB-800</name>
    <dbReference type="NCBI Taxonomy" id="1357546"/>
    <lineage>
        <taxon>Bacteria</taxon>
        <taxon>Bacillati</taxon>
        <taxon>Cyanobacteriota</taxon>
        <taxon>Cyanophyceae</taxon>
        <taxon>Nostocales</taxon>
        <taxon>Nostocaceae</taxon>
        <taxon>Richelia</taxon>
    </lineage>
</organism>
<reference evidence="3" key="1">
    <citation type="submission" date="2017-04" db="EMBL/GenBank/DDBJ databases">
        <title>Genome deletions in a multicellular cyanobacterial endosymbiont for morphological adaptation in marine diatoms.</title>
        <authorList>
            <person name="Wang Y."/>
            <person name="Gao H."/>
            <person name="Li R."/>
            <person name="Xu X."/>
        </authorList>
    </citation>
    <scope>NUCLEOTIDE SEQUENCE</scope>
    <source>
        <strain evidence="3">FACHB 800</strain>
    </source>
</reference>
<feature type="binding site" evidence="1">
    <location>
        <position position="28"/>
    </location>
    <ligand>
        <name>ATP</name>
        <dbReference type="ChEBI" id="CHEBI:30616"/>
    </ligand>
</feature>
<accession>A0A975TCB4</accession>
<evidence type="ECO:0000259" key="2">
    <source>
        <dbReference type="PROSITE" id="PS50011"/>
    </source>
</evidence>
<evidence type="ECO:0000313" key="4">
    <source>
        <dbReference type="Proteomes" id="UP000683511"/>
    </source>
</evidence>
<dbReference type="PROSITE" id="PS00107">
    <property type="entry name" value="PROTEIN_KINASE_ATP"/>
    <property type="match status" value="1"/>
</dbReference>
<dbReference type="InterPro" id="IPR017441">
    <property type="entry name" value="Protein_kinase_ATP_BS"/>
</dbReference>
<dbReference type="AlphaFoldDB" id="A0A975TCB4"/>
<keyword evidence="4" id="KW-1185">Reference proteome</keyword>
<dbReference type="GO" id="GO:0005524">
    <property type="term" value="F:ATP binding"/>
    <property type="evidence" value="ECO:0007669"/>
    <property type="project" value="UniProtKB-UniRule"/>
</dbReference>
<name>A0A975TCB4_9NOST</name>
<dbReference type="Gene3D" id="3.30.200.20">
    <property type="entry name" value="Phosphorylase Kinase, domain 1"/>
    <property type="match status" value="1"/>
</dbReference>
<dbReference type="EMBL" id="CP021056">
    <property type="protein sequence ID" value="QXE25835.1"/>
    <property type="molecule type" value="Genomic_DNA"/>
</dbReference>
<dbReference type="InterPro" id="IPR011009">
    <property type="entry name" value="Kinase-like_dom_sf"/>
</dbReference>
<sequence length="88" mass="10057">MGFLGAGGFGRTFQAVDEHRLDTPCVIKQFLPQQSGTAELEKATELFKREAVRLRDLGKHPQIPDLLAFFAQEGRLYLIQELFIYLLF</sequence>
<protein>
    <submittedName>
        <fullName evidence="3">Serine/threonine protein kinase</fullName>
    </submittedName>
</protein>
<dbReference type="KEGG" id="rsin:B6N60_04555"/>
<dbReference type="Proteomes" id="UP000683511">
    <property type="component" value="Chromosome"/>
</dbReference>
<gene>
    <name evidence="3" type="ORF">B6N60_04555</name>
</gene>
<dbReference type="SUPFAM" id="SSF56112">
    <property type="entry name" value="Protein kinase-like (PK-like)"/>
    <property type="match status" value="1"/>
</dbReference>
<feature type="domain" description="Protein kinase" evidence="2">
    <location>
        <begin position="1"/>
        <end position="88"/>
    </location>
</feature>
<keyword evidence="1" id="KW-0547">Nucleotide-binding</keyword>
<evidence type="ECO:0000256" key="1">
    <source>
        <dbReference type="PROSITE-ProRule" id="PRU10141"/>
    </source>
</evidence>
<dbReference type="InterPro" id="IPR000719">
    <property type="entry name" value="Prot_kinase_dom"/>
</dbReference>